<evidence type="ECO:0000313" key="4">
    <source>
        <dbReference type="Proteomes" id="UP000075809"/>
    </source>
</evidence>
<keyword evidence="2" id="KW-0472">Membrane</keyword>
<feature type="compositionally biased region" description="Basic and acidic residues" evidence="1">
    <location>
        <begin position="11"/>
        <end position="21"/>
    </location>
</feature>
<dbReference type="EMBL" id="KQ982182">
    <property type="protein sequence ID" value="KYQ59206.1"/>
    <property type="molecule type" value="Genomic_DNA"/>
</dbReference>
<reference evidence="3 4" key="1">
    <citation type="submission" date="2015-09" db="EMBL/GenBank/DDBJ databases">
        <title>Trachymyrmex zeteki WGS genome.</title>
        <authorList>
            <person name="Nygaard S."/>
            <person name="Hu H."/>
            <person name="Boomsma J."/>
            <person name="Zhang G."/>
        </authorList>
    </citation>
    <scope>NUCLEOTIDE SEQUENCE [LARGE SCALE GENOMIC DNA]</scope>
    <source>
        <strain evidence="3">Tzet28-1</strain>
        <tissue evidence="3">Whole body</tissue>
    </source>
</reference>
<name>A0A151XFP7_9HYME</name>
<evidence type="ECO:0000256" key="2">
    <source>
        <dbReference type="SAM" id="Phobius"/>
    </source>
</evidence>
<keyword evidence="4" id="KW-1185">Reference proteome</keyword>
<evidence type="ECO:0000313" key="3">
    <source>
        <dbReference type="EMBL" id="KYQ59206.1"/>
    </source>
</evidence>
<accession>A0A151XFP7</accession>
<feature type="region of interest" description="Disordered" evidence="1">
    <location>
        <begin position="1"/>
        <end position="32"/>
    </location>
</feature>
<proteinExistence type="predicted"/>
<dbReference type="Proteomes" id="UP000075809">
    <property type="component" value="Unassembled WGS sequence"/>
</dbReference>
<sequence>MQGSAVGPYKKSNEVLPRHAEQSPVTGAGQNVRRPCRGAVISHLMSITSPTRKILSRYTTHACRYYIAARDRMRAIRITALAARENEDSGRWHITSSPLNKTCQRPRKYKIVGYMRDGIKFHQALLLSVTGSFIASHLQHQTAPQPPQVERIRPRSMFCNVFRDILDLLKLYYHLLLLYIFVLVQGGTVYHRILLPAVRLPYEANIDKINCANGNNAGLTLVGSTLKVYATGPNKNYGLAPVISEPELTGLSCLEVREYM</sequence>
<dbReference type="AlphaFoldDB" id="A0A151XFP7"/>
<feature type="transmembrane region" description="Helical" evidence="2">
    <location>
        <begin position="171"/>
        <end position="190"/>
    </location>
</feature>
<evidence type="ECO:0000256" key="1">
    <source>
        <dbReference type="SAM" id="MobiDB-lite"/>
    </source>
</evidence>
<protein>
    <submittedName>
        <fullName evidence="3">Uncharacterized protein</fullName>
    </submittedName>
</protein>
<keyword evidence="2" id="KW-0812">Transmembrane</keyword>
<organism evidence="3 4">
    <name type="scientific">Mycetomoellerius zeteki</name>
    <dbReference type="NCBI Taxonomy" id="64791"/>
    <lineage>
        <taxon>Eukaryota</taxon>
        <taxon>Metazoa</taxon>
        <taxon>Ecdysozoa</taxon>
        <taxon>Arthropoda</taxon>
        <taxon>Hexapoda</taxon>
        <taxon>Insecta</taxon>
        <taxon>Pterygota</taxon>
        <taxon>Neoptera</taxon>
        <taxon>Endopterygota</taxon>
        <taxon>Hymenoptera</taxon>
        <taxon>Apocrita</taxon>
        <taxon>Aculeata</taxon>
        <taxon>Formicoidea</taxon>
        <taxon>Formicidae</taxon>
        <taxon>Myrmicinae</taxon>
        <taxon>Mycetomoellerius</taxon>
    </lineage>
</organism>
<keyword evidence="2" id="KW-1133">Transmembrane helix</keyword>
<gene>
    <name evidence="3" type="ORF">ALC60_01792</name>
</gene>